<keyword evidence="3" id="KW-1185">Reference proteome</keyword>
<evidence type="ECO:0000313" key="3">
    <source>
        <dbReference type="Proteomes" id="UP000247832"/>
    </source>
</evidence>
<comment type="caution">
    <text evidence="2">The sequence shown here is derived from an EMBL/GenBank/DDBJ whole genome shotgun (WGS) entry which is preliminary data.</text>
</comment>
<keyword evidence="1" id="KW-0472">Membrane</keyword>
<dbReference type="EMBL" id="QJVD01000019">
    <property type="protein sequence ID" value="PYI65952.1"/>
    <property type="molecule type" value="Genomic_DNA"/>
</dbReference>
<dbReference type="AlphaFoldDB" id="A0A2V5L5R6"/>
<feature type="transmembrane region" description="Helical" evidence="1">
    <location>
        <begin position="43"/>
        <end position="62"/>
    </location>
</feature>
<protein>
    <submittedName>
        <fullName evidence="2">Uncharacterized protein</fullName>
    </submittedName>
</protein>
<proteinExistence type="predicted"/>
<evidence type="ECO:0000256" key="1">
    <source>
        <dbReference type="SAM" id="Phobius"/>
    </source>
</evidence>
<accession>A0A2V5L5R6</accession>
<feature type="transmembrane region" description="Helical" evidence="1">
    <location>
        <begin position="74"/>
        <end position="96"/>
    </location>
</feature>
<keyword evidence="1" id="KW-1133">Transmembrane helix</keyword>
<organism evidence="2 3">
    <name type="scientific">Arthrobacter livingstonensis</name>
    <dbReference type="NCBI Taxonomy" id="670078"/>
    <lineage>
        <taxon>Bacteria</taxon>
        <taxon>Bacillati</taxon>
        <taxon>Actinomycetota</taxon>
        <taxon>Actinomycetes</taxon>
        <taxon>Micrococcales</taxon>
        <taxon>Micrococcaceae</taxon>
        <taxon>Arthrobacter</taxon>
    </lineage>
</organism>
<evidence type="ECO:0000313" key="2">
    <source>
        <dbReference type="EMBL" id="PYI65952.1"/>
    </source>
</evidence>
<name>A0A2V5L5R6_9MICC</name>
<gene>
    <name evidence="2" type="ORF">CVV68_16225</name>
</gene>
<dbReference type="Proteomes" id="UP000247832">
    <property type="component" value="Unassembled WGS sequence"/>
</dbReference>
<keyword evidence="1" id="KW-0812">Transmembrane</keyword>
<reference evidence="2 3" key="1">
    <citation type="submission" date="2018-05" db="EMBL/GenBank/DDBJ databases">
        <title>Genetic diversity of glacier-inhabiting Cryobacterium bacteria in China and description of Cryobacterium mengkeensis sp. nov. and Arthrobacter glacialis sp. nov.</title>
        <authorList>
            <person name="Liu Q."/>
            <person name="Xin Y.-H."/>
        </authorList>
    </citation>
    <scope>NUCLEOTIDE SEQUENCE [LARGE SCALE GENOMIC DNA]</scope>
    <source>
        <strain evidence="2 3">LI2</strain>
    </source>
</reference>
<sequence length="178" mass="19811">MKGTSSRLDESLAQAAQAHRFWISAFCALRVYYAAFLRFPFRFGWPFLGFALLVAGSVWYGIGPAGLNFATSWRPWIVVGRFAIVGAVATLFYCATRGNRARLWHRINLLALKDARNAIVQATIAQASVADENALMQRVLAKADKFLQQDDAASGKADRTVLRLGMFRVSKVDHSRRA</sequence>